<dbReference type="EMBL" id="JACHMG010000001">
    <property type="protein sequence ID" value="MBB4686143.1"/>
    <property type="molecule type" value="Genomic_DNA"/>
</dbReference>
<keyword evidence="2" id="KW-0648">Protein biosynthesis</keyword>
<dbReference type="SMART" id="SM00889">
    <property type="entry name" value="EFG_IV"/>
    <property type="match status" value="1"/>
</dbReference>
<dbReference type="AlphaFoldDB" id="A0A840IWP3"/>
<keyword evidence="3" id="KW-0342">GTP-binding</keyword>
<dbReference type="Gene3D" id="2.40.30.10">
    <property type="entry name" value="Translation factors"/>
    <property type="match status" value="1"/>
</dbReference>
<comment type="caution">
    <text evidence="6">The sequence shown here is derived from an EMBL/GenBank/DDBJ whole genome shotgun (WGS) entry which is preliminary data.</text>
</comment>
<sequence>MKTLTIGILAHVDAGKTSLTERLLFETGVIGQAGSVKAGDTQTDSLDLERRRGITITSSVVAVSTPDHRITLVDTPGHSDFIAEVERALGVLDGAVLVVSAVEGVQAQTRVLMRTLIRLGIPTLVFVNKTDRPGARPDELPDLLRTKLSPKCVALTEELTDALATDEDFLASYVSGSTSEVDCRKALVRQVGRAEVYPVLFGSAITGAGVRELVDAVRELLPARERSADGPLEATVFKIERGRSGEKVAYVRVSSGSLAARQQIPLRRRTEDGVLELTGKPSAVRIYEHGATPAEGVACAGDVARVRGLPEARIGDRIGDHTDLPGRRFFAPPSLETIVRPADPEHRAALHTALERLSEQDPFIRVRRQDHELTVRLYGEVQKEVLRTRLAEEFGLTAEFEESRPLCVERLRGTGHRMRNPAPDERVYFWATVGLRVEPRPAGSGTAYRREVELGALPLAFHKAIEETVHETLRRGPHGWEVIDCLVTLTETAFYAPLSSAGDFRGMTRLVLDEALRRAGTRVHEPVHSFEVSAPAGTVSTVLRGLVDLGATPGEPVVSGDGCTVTGLLPAAVAHEFEQALPGLTQGEGTFASSFAEYRVRPDGGGPRRVPPSRRARTAQ</sequence>
<dbReference type="Pfam" id="PF00679">
    <property type="entry name" value="EFG_C"/>
    <property type="match status" value="1"/>
</dbReference>
<evidence type="ECO:0000313" key="6">
    <source>
        <dbReference type="EMBL" id="MBB4686143.1"/>
    </source>
</evidence>
<dbReference type="InterPro" id="IPR014721">
    <property type="entry name" value="Ribsml_uS5_D2-typ_fold_subgr"/>
</dbReference>
<dbReference type="PRINTS" id="PR00315">
    <property type="entry name" value="ELONGATNFCT"/>
</dbReference>
<dbReference type="Proteomes" id="UP000581769">
    <property type="component" value="Unassembled WGS sequence"/>
</dbReference>
<dbReference type="Gene3D" id="3.40.50.300">
    <property type="entry name" value="P-loop containing nucleotide triphosphate hydrolases"/>
    <property type="match status" value="1"/>
</dbReference>
<dbReference type="GO" id="GO:0003924">
    <property type="term" value="F:GTPase activity"/>
    <property type="evidence" value="ECO:0007669"/>
    <property type="project" value="InterPro"/>
</dbReference>
<dbReference type="PROSITE" id="PS00301">
    <property type="entry name" value="G_TR_1"/>
    <property type="match status" value="1"/>
</dbReference>
<dbReference type="GO" id="GO:0032790">
    <property type="term" value="P:ribosome disassembly"/>
    <property type="evidence" value="ECO:0007669"/>
    <property type="project" value="TreeGrafter"/>
</dbReference>
<feature type="region of interest" description="Disordered" evidence="4">
    <location>
        <begin position="598"/>
        <end position="620"/>
    </location>
</feature>
<evidence type="ECO:0000256" key="4">
    <source>
        <dbReference type="SAM" id="MobiDB-lite"/>
    </source>
</evidence>
<organism evidence="6 7">
    <name type="scientific">Amycolatopsis jiangsuensis</name>
    <dbReference type="NCBI Taxonomy" id="1181879"/>
    <lineage>
        <taxon>Bacteria</taxon>
        <taxon>Bacillati</taxon>
        <taxon>Actinomycetota</taxon>
        <taxon>Actinomycetes</taxon>
        <taxon>Pseudonocardiales</taxon>
        <taxon>Pseudonocardiaceae</taxon>
        <taxon>Amycolatopsis</taxon>
    </lineage>
</organism>
<feature type="compositionally biased region" description="Basic residues" evidence="4">
    <location>
        <begin position="611"/>
        <end position="620"/>
    </location>
</feature>
<dbReference type="PROSITE" id="PS51722">
    <property type="entry name" value="G_TR_2"/>
    <property type="match status" value="1"/>
</dbReference>
<dbReference type="Pfam" id="PF03764">
    <property type="entry name" value="EFG_IV"/>
    <property type="match status" value="1"/>
</dbReference>
<dbReference type="GO" id="GO:0005525">
    <property type="term" value="F:GTP binding"/>
    <property type="evidence" value="ECO:0007669"/>
    <property type="project" value="UniProtKB-KW"/>
</dbReference>
<gene>
    <name evidence="6" type="ORF">BJY18_003628</name>
</gene>
<dbReference type="RefSeq" id="WP_184781063.1">
    <property type="nucleotide sequence ID" value="NZ_JACHMG010000001.1"/>
</dbReference>
<dbReference type="InterPro" id="IPR009000">
    <property type="entry name" value="Transl_B-barrel_sf"/>
</dbReference>
<dbReference type="SUPFAM" id="SSF54980">
    <property type="entry name" value="EF-G C-terminal domain-like"/>
    <property type="match status" value="2"/>
</dbReference>
<dbReference type="SUPFAM" id="SSF54211">
    <property type="entry name" value="Ribosomal protein S5 domain 2-like"/>
    <property type="match status" value="1"/>
</dbReference>
<dbReference type="InterPro" id="IPR000795">
    <property type="entry name" value="T_Tr_GTP-bd_dom"/>
</dbReference>
<dbReference type="InterPro" id="IPR005225">
    <property type="entry name" value="Small_GTP-bd"/>
</dbReference>
<dbReference type="NCBIfam" id="TIGR00231">
    <property type="entry name" value="small_GTP"/>
    <property type="match status" value="1"/>
</dbReference>
<name>A0A840IWP3_9PSEU</name>
<accession>A0A840IWP3</accession>
<dbReference type="Pfam" id="PF00009">
    <property type="entry name" value="GTP_EFTU"/>
    <property type="match status" value="1"/>
</dbReference>
<dbReference type="InterPro" id="IPR027417">
    <property type="entry name" value="P-loop_NTPase"/>
</dbReference>
<evidence type="ECO:0000256" key="2">
    <source>
        <dbReference type="ARBA" id="ARBA00022917"/>
    </source>
</evidence>
<dbReference type="InterPro" id="IPR031157">
    <property type="entry name" value="G_TR_CS"/>
</dbReference>
<dbReference type="PRINTS" id="PR01037">
    <property type="entry name" value="TCRTETOQM"/>
</dbReference>
<dbReference type="PANTHER" id="PTHR43261:SF1">
    <property type="entry name" value="RIBOSOME-RELEASING FACTOR 2, MITOCHONDRIAL"/>
    <property type="match status" value="1"/>
</dbReference>
<dbReference type="InterPro" id="IPR005517">
    <property type="entry name" value="Transl_elong_EFG/EF2_IV"/>
</dbReference>
<dbReference type="InterPro" id="IPR041095">
    <property type="entry name" value="EFG_II"/>
</dbReference>
<feature type="domain" description="Tr-type G" evidence="5">
    <location>
        <begin position="1"/>
        <end position="226"/>
    </location>
</feature>
<dbReference type="Gene3D" id="3.30.230.10">
    <property type="match status" value="1"/>
</dbReference>
<protein>
    <submittedName>
        <fullName evidence="6">Ribosomal protection tetracycline resistance protein</fullName>
    </submittedName>
</protein>
<dbReference type="SUPFAM" id="SSF52540">
    <property type="entry name" value="P-loop containing nucleoside triphosphate hydrolases"/>
    <property type="match status" value="1"/>
</dbReference>
<dbReference type="InterPro" id="IPR000640">
    <property type="entry name" value="EFG_V-like"/>
</dbReference>
<keyword evidence="1" id="KW-0547">Nucleotide-binding</keyword>
<reference evidence="6 7" key="1">
    <citation type="submission" date="2020-08" db="EMBL/GenBank/DDBJ databases">
        <title>Sequencing the genomes of 1000 actinobacteria strains.</title>
        <authorList>
            <person name="Klenk H.-P."/>
        </authorList>
    </citation>
    <scope>NUCLEOTIDE SEQUENCE [LARGE SCALE GENOMIC DNA]</scope>
    <source>
        <strain evidence="6 7">DSM 45859</strain>
    </source>
</reference>
<proteinExistence type="predicted"/>
<evidence type="ECO:0000259" key="5">
    <source>
        <dbReference type="PROSITE" id="PS51722"/>
    </source>
</evidence>
<dbReference type="PANTHER" id="PTHR43261">
    <property type="entry name" value="TRANSLATION ELONGATION FACTOR G-RELATED"/>
    <property type="match status" value="1"/>
</dbReference>
<dbReference type="Gene3D" id="3.30.70.870">
    <property type="entry name" value="Elongation Factor G (Translational Gtpase), domain 3"/>
    <property type="match status" value="1"/>
</dbReference>
<evidence type="ECO:0000256" key="3">
    <source>
        <dbReference type="ARBA" id="ARBA00023134"/>
    </source>
</evidence>
<dbReference type="Pfam" id="PF14492">
    <property type="entry name" value="EFG_III"/>
    <property type="match status" value="1"/>
</dbReference>
<evidence type="ECO:0000256" key="1">
    <source>
        <dbReference type="ARBA" id="ARBA00022741"/>
    </source>
</evidence>
<dbReference type="SUPFAM" id="SSF50447">
    <property type="entry name" value="Translation proteins"/>
    <property type="match status" value="1"/>
</dbReference>
<dbReference type="InterPro" id="IPR020568">
    <property type="entry name" value="Ribosomal_Su5_D2-typ_SF"/>
</dbReference>
<dbReference type="InterPro" id="IPR035647">
    <property type="entry name" value="EFG_III/V"/>
</dbReference>
<dbReference type="GO" id="GO:0006412">
    <property type="term" value="P:translation"/>
    <property type="evidence" value="ECO:0007669"/>
    <property type="project" value="UniProtKB-KW"/>
</dbReference>
<keyword evidence="7" id="KW-1185">Reference proteome</keyword>
<evidence type="ECO:0000313" key="7">
    <source>
        <dbReference type="Proteomes" id="UP000581769"/>
    </source>
</evidence>